<evidence type="ECO:0000313" key="1">
    <source>
        <dbReference type="EMBL" id="CAD24286.1"/>
    </source>
</evidence>
<proteinExistence type="predicted"/>
<organism evidence="1">
    <name type="scientific">Bacteroides thetaiotaomicron</name>
    <dbReference type="NCBI Taxonomy" id="818"/>
    <lineage>
        <taxon>Bacteria</taxon>
        <taxon>Pseudomonadati</taxon>
        <taxon>Bacteroidota</taxon>
        <taxon>Bacteroidia</taxon>
        <taxon>Bacteroidales</taxon>
        <taxon>Bacteroidaceae</taxon>
        <taxon>Bacteroides</taxon>
    </lineage>
</organism>
<reference evidence="1" key="3">
    <citation type="submission" date="2002-12" db="EMBL/GenBank/DDBJ databases">
        <title>Characterization of Exc, a protein required for the excision of a Bacteroides conjugative transposon.</title>
        <authorList>
            <person name="Sutanto Y."/>
            <person name="Shoemaker N.B."/>
            <person name="Gardner J.F."/>
            <person name="Salyers A.A."/>
        </authorList>
    </citation>
    <scope>NUCLEOTIDE SEQUENCE</scope>
</reference>
<dbReference type="EMBL" id="AJ431573">
    <property type="protein sequence ID" value="CAD24286.1"/>
    <property type="molecule type" value="Genomic_DNA"/>
</dbReference>
<reference evidence="1" key="2">
    <citation type="submission" date="2002-02" db="EMBL/GenBank/DDBJ databases">
        <title>Characterization of genes involved in the modulation of conjugal transfer of the Bacteroides conjugative transposon CTnDOT.</title>
        <authorList>
            <person name="Whittle G."/>
            <person name="Shoemaker N.B."/>
            <person name="Salyers A.A."/>
        </authorList>
    </citation>
    <scope>NUCLEOTIDE SEQUENCE</scope>
</reference>
<name>Q8G9E0_BACT4</name>
<reference evidence="1" key="1">
    <citation type="journal article" date="2001" name="Mol. Microbiol.">
        <title>Identification of genes required for excision of CTnDOT, a Bacteroides conjugative transposon.</title>
        <authorList>
            <person name="Cheng Q."/>
            <person name="Sutanto Y."/>
            <person name="Shoemaker N.B."/>
            <person name="Gardner J.F."/>
            <person name="Salyers A.A."/>
        </authorList>
    </citation>
    <scope>NUCLEOTIDE SEQUENCE</scope>
</reference>
<dbReference type="AlphaFoldDB" id="Q8G9E0"/>
<accession>Q8G9E0</accession>
<sequence>MPFGEQVFDFIVGQGASRFQPEHGQSALRVVAAYHLAVEPHPARATLGTRAAGVTAAEELVAREQFGGYLTCVRLYLLAEGVGGQFPALDTRQLLFPFARHGNIGDAHRLDDGIEGKSFFGGNKRLLAAFHVTALEKRFDDGGACGGSTDATVLHRLPQCVVLNFLARRFHCREQGGFGMQRLGFGLSFGNGRAFRCQRVAFLPAGDGNFLFFLAIDGTPSGLLHDAAFYGKLHSGTFRRDSGHILDAFLRECLDHAPGNHLIDGIVLFGEEERFLTRDEQGMVVCHLAVVHAAACRGGFCPHLVFPFGLCADESEQFGNFGKHVFGDVAASRSRIGYQLLFVEFLRDFKRLFRREAVLGVGFFLERGQVVEQGSFLRLLLALGFRDSGATCRLYLII</sequence>
<protein>
    <submittedName>
        <fullName evidence="1">Uncharacterized protein</fullName>
    </submittedName>
</protein>